<organism evidence="1">
    <name type="scientific">marine metagenome</name>
    <dbReference type="NCBI Taxonomy" id="408172"/>
    <lineage>
        <taxon>unclassified sequences</taxon>
        <taxon>metagenomes</taxon>
        <taxon>ecological metagenomes</taxon>
    </lineage>
</organism>
<sequence>MTVDLRDMRQACSSIDRAPSKLYPETGQLGFPNCPEILTLSYYDNLYDVQPMFRKI</sequence>
<dbReference type="EMBL" id="UINC01169822">
    <property type="protein sequence ID" value="SVD73551.1"/>
    <property type="molecule type" value="Genomic_DNA"/>
</dbReference>
<accession>A0A382XSW7</accession>
<proteinExistence type="predicted"/>
<dbReference type="AlphaFoldDB" id="A0A382XSW7"/>
<protein>
    <submittedName>
        <fullName evidence="1">Uncharacterized protein</fullName>
    </submittedName>
</protein>
<evidence type="ECO:0000313" key="1">
    <source>
        <dbReference type="EMBL" id="SVD73551.1"/>
    </source>
</evidence>
<name>A0A382XSW7_9ZZZZ</name>
<reference evidence="1" key="1">
    <citation type="submission" date="2018-05" db="EMBL/GenBank/DDBJ databases">
        <authorList>
            <person name="Lanie J.A."/>
            <person name="Ng W.-L."/>
            <person name="Kazmierczak K.M."/>
            <person name="Andrzejewski T.M."/>
            <person name="Davidsen T.M."/>
            <person name="Wayne K.J."/>
            <person name="Tettelin H."/>
            <person name="Glass J.I."/>
            <person name="Rusch D."/>
            <person name="Podicherti R."/>
            <person name="Tsui H.-C.T."/>
            <person name="Winkler M.E."/>
        </authorList>
    </citation>
    <scope>NUCLEOTIDE SEQUENCE</scope>
</reference>
<gene>
    <name evidence="1" type="ORF">METZ01_LOCUS426405</name>
</gene>